<evidence type="ECO:0000259" key="8">
    <source>
        <dbReference type="PROSITE" id="PS50011"/>
    </source>
</evidence>
<evidence type="ECO:0000256" key="7">
    <source>
        <dbReference type="SAM" id="Phobius"/>
    </source>
</evidence>
<evidence type="ECO:0000313" key="9">
    <source>
        <dbReference type="EMBL" id="MQM16987.1"/>
    </source>
</evidence>
<feature type="transmembrane region" description="Helical" evidence="7">
    <location>
        <begin position="184"/>
        <end position="208"/>
    </location>
</feature>
<dbReference type="GO" id="GO:0005634">
    <property type="term" value="C:nucleus"/>
    <property type="evidence" value="ECO:0007669"/>
    <property type="project" value="TreeGrafter"/>
</dbReference>
<keyword evidence="10" id="KW-1185">Reference proteome</keyword>
<dbReference type="InterPro" id="IPR017441">
    <property type="entry name" value="Protein_kinase_ATP_BS"/>
</dbReference>
<dbReference type="PROSITE" id="PS00107">
    <property type="entry name" value="PROTEIN_KINASE_ATP"/>
    <property type="match status" value="1"/>
</dbReference>
<organism evidence="9 10">
    <name type="scientific">Colocasia esculenta</name>
    <name type="common">Wild taro</name>
    <name type="synonym">Arum esculentum</name>
    <dbReference type="NCBI Taxonomy" id="4460"/>
    <lineage>
        <taxon>Eukaryota</taxon>
        <taxon>Viridiplantae</taxon>
        <taxon>Streptophyta</taxon>
        <taxon>Embryophyta</taxon>
        <taxon>Tracheophyta</taxon>
        <taxon>Spermatophyta</taxon>
        <taxon>Magnoliopsida</taxon>
        <taxon>Liliopsida</taxon>
        <taxon>Araceae</taxon>
        <taxon>Aroideae</taxon>
        <taxon>Colocasieae</taxon>
        <taxon>Colocasia</taxon>
    </lineage>
</organism>
<comment type="catalytic activity">
    <reaction evidence="4">
        <text>[DNA-directed RNA polymerase] + ATP = phospho-[DNA-directed RNA polymerase] + ADP + H(+)</text>
        <dbReference type="Rhea" id="RHEA:10216"/>
        <dbReference type="Rhea" id="RHEA-COMP:11321"/>
        <dbReference type="Rhea" id="RHEA-COMP:11322"/>
        <dbReference type="ChEBI" id="CHEBI:15378"/>
        <dbReference type="ChEBI" id="CHEBI:30616"/>
        <dbReference type="ChEBI" id="CHEBI:43176"/>
        <dbReference type="ChEBI" id="CHEBI:68546"/>
        <dbReference type="ChEBI" id="CHEBI:456216"/>
        <dbReference type="EC" id="2.7.11.23"/>
    </reaction>
</comment>
<dbReference type="Pfam" id="PF00069">
    <property type="entry name" value="Pkinase"/>
    <property type="match status" value="1"/>
</dbReference>
<evidence type="ECO:0000256" key="2">
    <source>
        <dbReference type="ARBA" id="ARBA00022741"/>
    </source>
</evidence>
<gene>
    <name evidence="9" type="ORF">Taro_049953</name>
</gene>
<dbReference type="InterPro" id="IPR000719">
    <property type="entry name" value="Prot_kinase_dom"/>
</dbReference>
<dbReference type="Gene3D" id="3.30.200.20">
    <property type="entry name" value="Phosphorylase Kinase, domain 1"/>
    <property type="match status" value="1"/>
</dbReference>
<evidence type="ECO:0000256" key="5">
    <source>
        <dbReference type="PROSITE-ProRule" id="PRU10141"/>
    </source>
</evidence>
<keyword evidence="7" id="KW-1133">Transmembrane helix</keyword>
<dbReference type="GO" id="GO:0005524">
    <property type="term" value="F:ATP binding"/>
    <property type="evidence" value="ECO:0007669"/>
    <property type="project" value="UniProtKB-UniRule"/>
</dbReference>
<dbReference type="PANTHER" id="PTHR24056:SF387">
    <property type="entry name" value="F8L10.9 PROTEIN"/>
    <property type="match status" value="1"/>
</dbReference>
<feature type="region of interest" description="Disordered" evidence="6">
    <location>
        <begin position="30"/>
        <end position="69"/>
    </location>
</feature>
<evidence type="ECO:0000256" key="4">
    <source>
        <dbReference type="ARBA" id="ARBA00049280"/>
    </source>
</evidence>
<comment type="caution">
    <text evidence="9">The sequence shown here is derived from an EMBL/GenBank/DDBJ whole genome shotgun (WGS) entry which is preliminary data.</text>
</comment>
<protein>
    <recommendedName>
        <fullName evidence="1">[RNA-polymerase]-subunit kinase</fullName>
        <ecNumber evidence="1">2.7.11.23</ecNumber>
    </recommendedName>
</protein>
<name>A0A843XCN8_COLES</name>
<evidence type="ECO:0000256" key="3">
    <source>
        <dbReference type="ARBA" id="ARBA00022840"/>
    </source>
</evidence>
<proteinExistence type="predicted"/>
<keyword evidence="7" id="KW-0472">Membrane</keyword>
<dbReference type="SUPFAM" id="SSF56112">
    <property type="entry name" value="Protein kinase-like (PK-like)"/>
    <property type="match status" value="1"/>
</dbReference>
<dbReference type="AlphaFoldDB" id="A0A843XCN8"/>
<sequence>MRLLPRTATAAAAPAGSPLLLDGPSKWSVLIPGGDSPAKPEGERRGRTPRGLRGRTVPRSPPQAKPSARRRLRCLRWIPGASRSRRRLPHPSRAGCSRQAATRLLPRTATAAAAPVGSPLLLDGPSKWPVLIPGTAAVAAGRLLPPRSAEMEGTPFCFLQRREVGRWDPGFAGSPAPVASRARLLLLLWFVFSGASFLNPPFYCWFWLLNGRRRDQERARHGRLTTTIRGRPLLFLIRIAFENKQIGQGTYSNVYRARDLDNGKIVALKKVRFDNLEPESVRFMAREIHILRRLDHPNIVKLEGLVTSRMSCSLDLVFEYMEHDLAGMASFPGLKFTEPQITGRKSTLPHATIFKPQQPYGRCVMEAFKDFPVSALALMDVLLSIDPAYRGTAASALKSEYR</sequence>
<dbReference type="EMBL" id="NMUH01007280">
    <property type="protein sequence ID" value="MQM16987.1"/>
    <property type="molecule type" value="Genomic_DNA"/>
</dbReference>
<evidence type="ECO:0000256" key="1">
    <source>
        <dbReference type="ARBA" id="ARBA00012409"/>
    </source>
</evidence>
<evidence type="ECO:0000313" key="10">
    <source>
        <dbReference type="Proteomes" id="UP000652761"/>
    </source>
</evidence>
<keyword evidence="7" id="KW-0812">Transmembrane</keyword>
<dbReference type="InterPro" id="IPR050108">
    <property type="entry name" value="CDK"/>
</dbReference>
<keyword evidence="2 5" id="KW-0547">Nucleotide-binding</keyword>
<dbReference type="GO" id="GO:0008353">
    <property type="term" value="F:RNA polymerase II CTD heptapeptide repeat kinase activity"/>
    <property type="evidence" value="ECO:0007669"/>
    <property type="project" value="UniProtKB-EC"/>
</dbReference>
<keyword evidence="3 5" id="KW-0067">ATP-binding</keyword>
<dbReference type="Proteomes" id="UP000652761">
    <property type="component" value="Unassembled WGS sequence"/>
</dbReference>
<dbReference type="SMART" id="SM00220">
    <property type="entry name" value="S_TKc"/>
    <property type="match status" value="1"/>
</dbReference>
<feature type="domain" description="Protein kinase" evidence="8">
    <location>
        <begin position="240"/>
        <end position="402"/>
    </location>
</feature>
<dbReference type="GO" id="GO:0032968">
    <property type="term" value="P:positive regulation of transcription elongation by RNA polymerase II"/>
    <property type="evidence" value="ECO:0007669"/>
    <property type="project" value="TreeGrafter"/>
</dbReference>
<dbReference type="EC" id="2.7.11.23" evidence="1"/>
<reference evidence="9" key="1">
    <citation type="submission" date="2017-07" db="EMBL/GenBank/DDBJ databases">
        <title>Taro Niue Genome Assembly and Annotation.</title>
        <authorList>
            <person name="Atibalentja N."/>
            <person name="Keating K."/>
            <person name="Fields C.J."/>
        </authorList>
    </citation>
    <scope>NUCLEOTIDE SEQUENCE</scope>
    <source>
        <strain evidence="9">Niue_2</strain>
        <tissue evidence="9">Leaf</tissue>
    </source>
</reference>
<dbReference type="OrthoDB" id="693357at2759"/>
<accession>A0A843XCN8</accession>
<dbReference type="InterPro" id="IPR011009">
    <property type="entry name" value="Kinase-like_dom_sf"/>
</dbReference>
<dbReference type="PROSITE" id="PS50011">
    <property type="entry name" value="PROTEIN_KINASE_DOM"/>
    <property type="match status" value="1"/>
</dbReference>
<evidence type="ECO:0000256" key="6">
    <source>
        <dbReference type="SAM" id="MobiDB-lite"/>
    </source>
</evidence>
<dbReference type="PANTHER" id="PTHR24056">
    <property type="entry name" value="CELL DIVISION PROTEIN KINASE"/>
    <property type="match status" value="1"/>
</dbReference>
<feature type="binding site" evidence="5">
    <location>
        <position position="269"/>
    </location>
    <ligand>
        <name>ATP</name>
        <dbReference type="ChEBI" id="CHEBI:30616"/>
    </ligand>
</feature>
<dbReference type="FunFam" id="3.30.200.20:FF:000021">
    <property type="entry name" value="probable serine/threonine-protein kinase At1g54610"/>
    <property type="match status" value="1"/>
</dbReference>
<dbReference type="GO" id="GO:0000307">
    <property type="term" value="C:cyclin-dependent protein kinase holoenzyme complex"/>
    <property type="evidence" value="ECO:0007669"/>
    <property type="project" value="TreeGrafter"/>
</dbReference>